<dbReference type="RefSeq" id="WP_160727949.1">
    <property type="nucleotide sequence ID" value="NZ_WTYC01000004.1"/>
</dbReference>
<proteinExistence type="predicted"/>
<organism evidence="1 2">
    <name type="scientific">Qipengyuania vulgaris</name>
    <dbReference type="NCBI Taxonomy" id="291985"/>
    <lineage>
        <taxon>Bacteria</taxon>
        <taxon>Pseudomonadati</taxon>
        <taxon>Pseudomonadota</taxon>
        <taxon>Alphaproteobacteria</taxon>
        <taxon>Sphingomonadales</taxon>
        <taxon>Erythrobacteraceae</taxon>
        <taxon>Qipengyuania</taxon>
    </lineage>
</organism>
<accession>A0A844XTD6</accession>
<dbReference type="Proteomes" id="UP000448199">
    <property type="component" value="Unassembled WGS sequence"/>
</dbReference>
<keyword evidence="2" id="KW-1185">Reference proteome</keyword>
<comment type="caution">
    <text evidence="1">The sequence shown here is derived from an EMBL/GenBank/DDBJ whole genome shotgun (WGS) entry which is preliminary data.</text>
</comment>
<protein>
    <submittedName>
        <fullName evidence="1">Uncharacterized protein</fullName>
    </submittedName>
</protein>
<name>A0A844XTD6_9SPHN</name>
<evidence type="ECO:0000313" key="2">
    <source>
        <dbReference type="Proteomes" id="UP000448199"/>
    </source>
</evidence>
<sequence>MSENISQDELKGRVLEALYRHAQSGDRSISAEEAGTLIEGNFGLQRLEMALQSLVSNEFARASYVMNSPTKYRISEAGYYEVERAVFNRLEEVEERSSDPLATLEQRLIPASDRMVGFGDNQSDADEALAAIEDVSEAIRTSNSLDEALRDETLASVASWKGMVEKGRNFAVGAFRFLVWNRIKAVIEGGIEDAYRYILVGGLLTLGTLILGLL</sequence>
<evidence type="ECO:0000313" key="1">
    <source>
        <dbReference type="EMBL" id="MXO48393.1"/>
    </source>
</evidence>
<reference evidence="1 2" key="1">
    <citation type="submission" date="2019-12" db="EMBL/GenBank/DDBJ databases">
        <title>Genomic-based taxomic classification of the family Erythrobacteraceae.</title>
        <authorList>
            <person name="Xu L."/>
        </authorList>
    </citation>
    <scope>NUCLEOTIDE SEQUENCE [LARGE SCALE GENOMIC DNA]</scope>
    <source>
        <strain evidence="1 2">DSM 17792</strain>
    </source>
</reference>
<dbReference type="AlphaFoldDB" id="A0A844XTD6"/>
<dbReference type="EMBL" id="WTYC01000004">
    <property type="protein sequence ID" value="MXO48393.1"/>
    <property type="molecule type" value="Genomic_DNA"/>
</dbReference>
<gene>
    <name evidence="1" type="ORF">GRI69_09000</name>
</gene>
<dbReference type="OrthoDB" id="8452123at2"/>